<dbReference type="GeneID" id="111596834"/>
<evidence type="ECO:0000256" key="5">
    <source>
        <dbReference type="SAM" id="Phobius"/>
    </source>
</evidence>
<name>A0A6J1LIG8_DROHY</name>
<evidence type="ECO:0000256" key="2">
    <source>
        <dbReference type="ARBA" id="ARBA00022692"/>
    </source>
</evidence>
<feature type="transmembrane region" description="Helical" evidence="5">
    <location>
        <begin position="108"/>
        <end position="137"/>
    </location>
</feature>
<dbReference type="OMA" id="PENASMW"/>
<keyword evidence="4 5" id="KW-0472">Membrane</keyword>
<dbReference type="GO" id="GO:0016020">
    <property type="term" value="C:membrane"/>
    <property type="evidence" value="ECO:0007669"/>
    <property type="project" value="UniProtKB-SubCell"/>
</dbReference>
<feature type="transmembrane region" description="Helical" evidence="5">
    <location>
        <begin position="143"/>
        <end position="164"/>
    </location>
</feature>
<protein>
    <submittedName>
        <fullName evidence="7">Uncharacterized protein LOC111596834</fullName>
    </submittedName>
</protein>
<comment type="subcellular location">
    <subcellularLocation>
        <location evidence="1">Membrane</location>
        <topology evidence="1">Multi-pass membrane protein</topology>
    </subcellularLocation>
</comment>
<keyword evidence="2 5" id="KW-0812">Transmembrane</keyword>
<evidence type="ECO:0000313" key="7">
    <source>
        <dbReference type="RefSeq" id="XP_023166976.2"/>
    </source>
</evidence>
<reference evidence="7" key="1">
    <citation type="submission" date="2025-08" db="UniProtKB">
        <authorList>
            <consortium name="RefSeq"/>
        </authorList>
    </citation>
    <scope>IDENTIFICATION</scope>
    <source>
        <strain evidence="7">15085-1641.00</strain>
        <tissue evidence="7">Whole body</tissue>
    </source>
</reference>
<gene>
    <name evidence="7" type="primary">LOC111596834</name>
</gene>
<evidence type="ECO:0000256" key="1">
    <source>
        <dbReference type="ARBA" id="ARBA00004141"/>
    </source>
</evidence>
<dbReference type="OrthoDB" id="311720at2759"/>
<sequence>MPSGICEFWHLKMEVDAEITSSSSYYNYGQPLIPQKSNLILQMLLQANACVSILWSFSYLLHLFIWSTVLWNYTGLAMLLAYVLAVGTESLRLYASYSINLTTNATTMWLLLTLTPCVLLPALVYLRLAVMFASVWLHFLSHAQFVLIALEALSALIYHVCCLARDKRKSLKSNGQL</sequence>
<feature type="transmembrane region" description="Helical" evidence="5">
    <location>
        <begin position="63"/>
        <end position="87"/>
    </location>
</feature>
<proteinExistence type="predicted"/>
<dbReference type="AlphaFoldDB" id="A0A6J1LIG8"/>
<dbReference type="RefSeq" id="XP_023166976.2">
    <property type="nucleotide sequence ID" value="XM_023311208.2"/>
</dbReference>
<evidence type="ECO:0000256" key="3">
    <source>
        <dbReference type="ARBA" id="ARBA00022989"/>
    </source>
</evidence>
<dbReference type="KEGG" id="dhe:111596834"/>
<dbReference type="Pfam" id="PF09799">
    <property type="entry name" value="Transmemb_17"/>
    <property type="match status" value="1"/>
</dbReference>
<keyword evidence="6" id="KW-1185">Reference proteome</keyword>
<dbReference type="Proteomes" id="UP000504633">
    <property type="component" value="Unplaced"/>
</dbReference>
<evidence type="ECO:0000256" key="4">
    <source>
        <dbReference type="ARBA" id="ARBA00023136"/>
    </source>
</evidence>
<evidence type="ECO:0000313" key="6">
    <source>
        <dbReference type="Proteomes" id="UP000504633"/>
    </source>
</evidence>
<keyword evidence="3 5" id="KW-1133">Transmembrane helix</keyword>
<dbReference type="InterPro" id="IPR019184">
    <property type="entry name" value="Uncharacterised_TM-17"/>
</dbReference>
<accession>A0A6J1LIG8</accession>
<organism evidence="6 7">
    <name type="scientific">Drosophila hydei</name>
    <name type="common">Fruit fly</name>
    <dbReference type="NCBI Taxonomy" id="7224"/>
    <lineage>
        <taxon>Eukaryota</taxon>
        <taxon>Metazoa</taxon>
        <taxon>Ecdysozoa</taxon>
        <taxon>Arthropoda</taxon>
        <taxon>Hexapoda</taxon>
        <taxon>Insecta</taxon>
        <taxon>Pterygota</taxon>
        <taxon>Neoptera</taxon>
        <taxon>Endopterygota</taxon>
        <taxon>Diptera</taxon>
        <taxon>Brachycera</taxon>
        <taxon>Muscomorpha</taxon>
        <taxon>Ephydroidea</taxon>
        <taxon>Drosophilidae</taxon>
        <taxon>Drosophila</taxon>
    </lineage>
</organism>